<gene>
    <name evidence="5" type="ORF">A6X21_14620</name>
</gene>
<evidence type="ECO:0000256" key="1">
    <source>
        <dbReference type="ARBA" id="ARBA00010688"/>
    </source>
</evidence>
<dbReference type="PANTHER" id="PTHR43320">
    <property type="entry name" value="SUGAR KINASE"/>
    <property type="match status" value="1"/>
</dbReference>
<dbReference type="InterPro" id="IPR029056">
    <property type="entry name" value="Ribokinase-like"/>
</dbReference>
<dbReference type="PANTHER" id="PTHR43320:SF2">
    <property type="entry name" value="2-DEHYDRO-3-DEOXYGLUCONOKINASE_2-DEHYDRO-3-DEOXYGALACTONOKINASE"/>
    <property type="match status" value="1"/>
</dbReference>
<dbReference type="InterPro" id="IPR052700">
    <property type="entry name" value="Carb_kinase_PfkB-like"/>
</dbReference>
<dbReference type="SUPFAM" id="SSF53613">
    <property type="entry name" value="Ribokinase-like"/>
    <property type="match status" value="1"/>
</dbReference>
<name>A0A1C3E4J1_9PLAN</name>
<sequence>MADLAIRQDACELDFLALGALVHRLDPGIIPFRKAKSFDIHVSGGEYNVAANLADCFGQKTGVATAMVDYGIGELVQARVREMGVKPFYKWFKHDGVRGPNIATVYSDRGLGVRPPVVFYNRSNEAGAMLKPGDFNWSEIFANGVKWFHSGGIFAALSETTSQVIIEGMKAAKAAGAITSFDLNYRAKLWASVGGDAKGQETIAKIVEHVDCLIGNEEDLQKGLGIEGQDVEHKSKLDPDSFFQLIDKATKKFPNVKLVATTLREVHTTNRHDWAAVLWLNGQKFVSPTMALDVVDRIGGGDGFCAGLIYGLLNGKTPEQALRLGWAHGALLTTFPGDTTMAKLPEVEALAKGGSARVQR</sequence>
<feature type="domain" description="Carbohydrate kinase PfkB" evidence="4">
    <location>
        <begin position="35"/>
        <end position="340"/>
    </location>
</feature>
<dbReference type="Pfam" id="PF00294">
    <property type="entry name" value="PfkB"/>
    <property type="match status" value="1"/>
</dbReference>
<evidence type="ECO:0000256" key="2">
    <source>
        <dbReference type="ARBA" id="ARBA00022679"/>
    </source>
</evidence>
<evidence type="ECO:0000313" key="6">
    <source>
        <dbReference type="Proteomes" id="UP000094828"/>
    </source>
</evidence>
<dbReference type="OrthoDB" id="9813569at2"/>
<reference evidence="5 6" key="1">
    <citation type="submission" date="2016-05" db="EMBL/GenBank/DDBJ databases">
        <title>Genomic and physiological characterization of Planctopirus sp. isolated from fresh water lake.</title>
        <authorList>
            <person name="Subhash Y."/>
            <person name="Ramana C."/>
        </authorList>
    </citation>
    <scope>NUCLEOTIDE SEQUENCE [LARGE SCALE GENOMIC DNA]</scope>
    <source>
        <strain evidence="5 6">JC280</strain>
    </source>
</reference>
<evidence type="ECO:0000313" key="5">
    <source>
        <dbReference type="EMBL" id="ODA28168.1"/>
    </source>
</evidence>
<keyword evidence="3 5" id="KW-0418">Kinase</keyword>
<dbReference type="RefSeq" id="WP_013110356.1">
    <property type="nucleotide sequence ID" value="NZ_LYDR01000158.1"/>
</dbReference>
<dbReference type="AlphaFoldDB" id="A0A1C3E4J1"/>
<evidence type="ECO:0000256" key="3">
    <source>
        <dbReference type="ARBA" id="ARBA00022777"/>
    </source>
</evidence>
<proteinExistence type="inferred from homology"/>
<comment type="similarity">
    <text evidence="1">Belongs to the carbohydrate kinase PfkB family.</text>
</comment>
<dbReference type="Proteomes" id="UP000094828">
    <property type="component" value="Unassembled WGS sequence"/>
</dbReference>
<dbReference type="InterPro" id="IPR011611">
    <property type="entry name" value="PfkB_dom"/>
</dbReference>
<comment type="caution">
    <text evidence="5">The sequence shown here is derived from an EMBL/GenBank/DDBJ whole genome shotgun (WGS) entry which is preliminary data.</text>
</comment>
<keyword evidence="2" id="KW-0808">Transferase</keyword>
<organism evidence="5 6">
    <name type="scientific">Planctopirus hydrillae</name>
    <dbReference type="NCBI Taxonomy" id="1841610"/>
    <lineage>
        <taxon>Bacteria</taxon>
        <taxon>Pseudomonadati</taxon>
        <taxon>Planctomycetota</taxon>
        <taxon>Planctomycetia</taxon>
        <taxon>Planctomycetales</taxon>
        <taxon>Planctomycetaceae</taxon>
        <taxon>Planctopirus</taxon>
    </lineage>
</organism>
<dbReference type="EMBL" id="LYDR01000158">
    <property type="protein sequence ID" value="ODA28168.1"/>
    <property type="molecule type" value="Genomic_DNA"/>
</dbReference>
<accession>A0A1C3E4J1</accession>
<dbReference type="GO" id="GO:0016301">
    <property type="term" value="F:kinase activity"/>
    <property type="evidence" value="ECO:0007669"/>
    <property type="project" value="UniProtKB-KW"/>
</dbReference>
<dbReference type="STRING" id="1841610.A6X21_14620"/>
<dbReference type="CDD" id="cd01166">
    <property type="entry name" value="KdgK"/>
    <property type="match status" value="1"/>
</dbReference>
<protein>
    <submittedName>
        <fullName evidence="5">Ribokinase</fullName>
    </submittedName>
</protein>
<dbReference type="Gene3D" id="3.40.1190.20">
    <property type="match status" value="1"/>
</dbReference>
<evidence type="ECO:0000259" key="4">
    <source>
        <dbReference type="Pfam" id="PF00294"/>
    </source>
</evidence>
<keyword evidence="6" id="KW-1185">Reference proteome</keyword>